<comment type="caution">
    <text evidence="1">The sequence shown here is derived from an EMBL/GenBank/DDBJ whole genome shotgun (WGS) entry which is preliminary data.</text>
</comment>
<gene>
    <name evidence="1" type="ORF">CP99DC5_0186</name>
</gene>
<dbReference type="EMBL" id="ATLC01000044">
    <property type="protein sequence ID" value="EPJ28777.1"/>
    <property type="molecule type" value="Genomic_DNA"/>
</dbReference>
<protein>
    <submittedName>
        <fullName evidence="1">Uncharacterized protein</fullName>
    </submittedName>
</protein>
<name>A0ABN0MQX3_CHLPS</name>
<reference evidence="1 2" key="1">
    <citation type="submission" date="2013-04" db="EMBL/GenBank/DDBJ databases">
        <title>Genome sequence of Chlamydia psittaci 99DC5.</title>
        <authorList>
            <person name="Huot-Creasy H."/>
            <person name="McCracken C.L."/>
            <person name="Humphries M."/>
            <person name="Sachse K."/>
            <person name="Laroucau K."/>
            <person name="Bavoil P."/>
            <person name="Myers G.S."/>
        </authorList>
    </citation>
    <scope>NUCLEOTIDE SEQUENCE [LARGE SCALE GENOMIC DNA]</scope>
    <source>
        <strain evidence="1 2">99DC5</strain>
    </source>
</reference>
<sequence length="65" mass="7401">MAKQPREELALTKHILVSKVGVKHAEIHLIIISQTNITIKTTRPNMCVDLVLRKRAMRNALCILK</sequence>
<evidence type="ECO:0000313" key="1">
    <source>
        <dbReference type="EMBL" id="EPJ28777.1"/>
    </source>
</evidence>
<evidence type="ECO:0000313" key="2">
    <source>
        <dbReference type="Proteomes" id="UP000014627"/>
    </source>
</evidence>
<keyword evidence="2" id="KW-1185">Reference proteome</keyword>
<dbReference type="Proteomes" id="UP000014627">
    <property type="component" value="Unassembled WGS sequence"/>
</dbReference>
<proteinExistence type="predicted"/>
<accession>A0ABN0MQX3</accession>
<organism evidence="1 2">
    <name type="scientific">Chlamydia psittaci 99DC5</name>
    <dbReference type="NCBI Taxonomy" id="1112251"/>
    <lineage>
        <taxon>Bacteria</taxon>
        <taxon>Pseudomonadati</taxon>
        <taxon>Chlamydiota</taxon>
        <taxon>Chlamydiia</taxon>
        <taxon>Chlamydiales</taxon>
        <taxon>Chlamydiaceae</taxon>
        <taxon>Chlamydia/Chlamydophila group</taxon>
        <taxon>Chlamydia</taxon>
    </lineage>
</organism>